<sequence>MKKILLYGLDSEKTKITEEVASEFGIELNKINEENLEEKVGKLFEEDLSKNEVLEAEEKLMVLSDMDREELRDFLLGLKGKGVMVDHKCVLTKTNAEWTFGFLMGHIADEHRVVTKFRELGGLVKIALDKLEKEADQDLKKLVDRAMENRDRELDEERIDKDIRDLKDRLNIK</sequence>
<dbReference type="AlphaFoldDB" id="A0A2X1XXY7"/>
<dbReference type="OrthoDB" id="2053609at2"/>
<evidence type="ECO:0000313" key="1">
    <source>
        <dbReference type="EMBL" id="SPY48388.1"/>
    </source>
</evidence>
<dbReference type="InterPro" id="IPR016621">
    <property type="entry name" value="UCP014543"/>
</dbReference>
<reference evidence="1 2" key="1">
    <citation type="submission" date="2018-06" db="EMBL/GenBank/DDBJ databases">
        <authorList>
            <consortium name="Pathogen Informatics"/>
            <person name="Doyle S."/>
        </authorList>
    </citation>
    <scope>NUCLEOTIDE SEQUENCE [LARGE SCALE GENOMIC DNA]</scope>
    <source>
        <strain evidence="1 2">NCTC13076</strain>
    </source>
</reference>
<dbReference type="EMBL" id="UATM01000032">
    <property type="protein sequence ID" value="SPY48388.1"/>
    <property type="molecule type" value="Genomic_DNA"/>
</dbReference>
<dbReference type="STRING" id="54005.HMPREF3229_01337"/>
<dbReference type="Pfam" id="PF12646">
    <property type="entry name" value="DUF3783"/>
    <property type="match status" value="1"/>
</dbReference>
<dbReference type="RefSeq" id="WP_112890073.1">
    <property type="nucleotide sequence ID" value="NZ_CP068103.1"/>
</dbReference>
<gene>
    <name evidence="1" type="ORF">NCTC13076_01470</name>
</gene>
<proteinExistence type="predicted"/>
<dbReference type="GeneID" id="83862946"/>
<evidence type="ECO:0000313" key="2">
    <source>
        <dbReference type="Proteomes" id="UP000250070"/>
    </source>
</evidence>
<accession>A0A2X1XXY7</accession>
<dbReference type="Proteomes" id="UP000250070">
    <property type="component" value="Unassembled WGS sequence"/>
</dbReference>
<protein>
    <submittedName>
        <fullName evidence="1">Domain of uncharacterized function (DUF3783)</fullName>
    </submittedName>
</protein>
<name>A0A2X1XXY7_9FIRM</name>
<organism evidence="1 2">
    <name type="scientific">Peptoniphilus harei</name>
    <dbReference type="NCBI Taxonomy" id="54005"/>
    <lineage>
        <taxon>Bacteria</taxon>
        <taxon>Bacillati</taxon>
        <taxon>Bacillota</taxon>
        <taxon>Tissierellia</taxon>
        <taxon>Tissierellales</taxon>
        <taxon>Peptoniphilaceae</taxon>
        <taxon>Peptoniphilus</taxon>
    </lineage>
</organism>